<evidence type="ECO:0000256" key="4">
    <source>
        <dbReference type="ARBA" id="ARBA00032089"/>
    </source>
</evidence>
<dbReference type="Gene3D" id="2.40.10.350">
    <property type="entry name" value="Rod shape-determining protein MreC, domain 2"/>
    <property type="match status" value="1"/>
</dbReference>
<dbReference type="InterPro" id="IPR042177">
    <property type="entry name" value="Cell/Rod_1"/>
</dbReference>
<evidence type="ECO:0000256" key="1">
    <source>
        <dbReference type="ARBA" id="ARBA00009369"/>
    </source>
</evidence>
<evidence type="ECO:0000256" key="3">
    <source>
        <dbReference type="ARBA" id="ARBA00022960"/>
    </source>
</evidence>
<proteinExistence type="inferred from homology"/>
<dbReference type="EMBL" id="VIUW01000004">
    <property type="protein sequence ID" value="TWD13705.1"/>
    <property type="molecule type" value="Genomic_DNA"/>
</dbReference>
<keyword evidence="8" id="KW-1185">Reference proteome</keyword>
<dbReference type="GO" id="GO:0008360">
    <property type="term" value="P:regulation of cell shape"/>
    <property type="evidence" value="ECO:0007669"/>
    <property type="project" value="UniProtKB-KW"/>
</dbReference>
<dbReference type="Pfam" id="PF04085">
    <property type="entry name" value="MreC"/>
    <property type="match status" value="1"/>
</dbReference>
<evidence type="ECO:0000256" key="2">
    <source>
        <dbReference type="ARBA" id="ARBA00013855"/>
    </source>
</evidence>
<dbReference type="Gene3D" id="2.40.10.340">
    <property type="entry name" value="Rod shape-determining protein MreC, domain 1"/>
    <property type="match status" value="1"/>
</dbReference>
<organism evidence="7 8">
    <name type="scientific">Marihabitans asiaticum</name>
    <dbReference type="NCBI Taxonomy" id="415218"/>
    <lineage>
        <taxon>Bacteria</taxon>
        <taxon>Bacillati</taxon>
        <taxon>Actinomycetota</taxon>
        <taxon>Actinomycetes</taxon>
        <taxon>Micrococcales</taxon>
        <taxon>Intrasporangiaceae</taxon>
        <taxon>Marihabitans</taxon>
    </lineage>
</organism>
<sequence length="256" mass="25437">MLRRVVLALLALTVLVLLADLAGGPTGPIRSAGSAALGPLLRAASPGEVEAESAELIRLRARVAELEGQAQTAKRESALVASAAEHDLEVAPARVVGVGTPDPRGTVRLTIDVGAEDGIQADRAVLDGDGLVGRVVSVGRWTSDVELLGAAGTSVGVRVGQSPGVLGRLSASDPLLDQAPGQLAVTALQEGRITAGDAVRTLGSAGGVPYPAGLPVGSVAEVADAPGRLTASATVEPSADLAAVDVVGVVVSDGQR</sequence>
<dbReference type="PANTHER" id="PTHR34138:SF1">
    <property type="entry name" value="CELL SHAPE-DETERMINING PROTEIN MREC"/>
    <property type="match status" value="1"/>
</dbReference>
<comment type="caution">
    <text evidence="7">The sequence shown here is derived from an EMBL/GenBank/DDBJ whole genome shotgun (WGS) entry which is preliminary data.</text>
</comment>
<comment type="similarity">
    <text evidence="1">Belongs to the MreC family.</text>
</comment>
<evidence type="ECO:0000313" key="7">
    <source>
        <dbReference type="EMBL" id="TWD13705.1"/>
    </source>
</evidence>
<evidence type="ECO:0000259" key="6">
    <source>
        <dbReference type="Pfam" id="PF04085"/>
    </source>
</evidence>
<dbReference type="InterPro" id="IPR042175">
    <property type="entry name" value="Cell/Rod_MreC_2"/>
</dbReference>
<evidence type="ECO:0000256" key="5">
    <source>
        <dbReference type="SAM" id="Coils"/>
    </source>
</evidence>
<dbReference type="Proteomes" id="UP000315628">
    <property type="component" value="Unassembled WGS sequence"/>
</dbReference>
<accession>A0A560W859</accession>
<feature type="domain" description="Rod shape-determining protein MreC beta-barrel core" evidence="6">
    <location>
        <begin position="108"/>
        <end position="250"/>
    </location>
</feature>
<dbReference type="AlphaFoldDB" id="A0A560W859"/>
<keyword evidence="3" id="KW-0133">Cell shape</keyword>
<keyword evidence="5" id="KW-0175">Coiled coil</keyword>
<feature type="coiled-coil region" evidence="5">
    <location>
        <begin position="49"/>
        <end position="76"/>
    </location>
</feature>
<evidence type="ECO:0000313" key="8">
    <source>
        <dbReference type="Proteomes" id="UP000315628"/>
    </source>
</evidence>
<protein>
    <recommendedName>
        <fullName evidence="2">Cell shape-determining protein MreC</fullName>
    </recommendedName>
    <alternativeName>
        <fullName evidence="4">Cell shape protein MreC</fullName>
    </alternativeName>
</protein>
<dbReference type="PANTHER" id="PTHR34138">
    <property type="entry name" value="CELL SHAPE-DETERMINING PROTEIN MREC"/>
    <property type="match status" value="1"/>
</dbReference>
<dbReference type="RefSeq" id="WP_144857781.1">
    <property type="nucleotide sequence ID" value="NZ_BAAAYT010000002.1"/>
</dbReference>
<dbReference type="OrthoDB" id="5196068at2"/>
<dbReference type="GO" id="GO:0005886">
    <property type="term" value="C:plasma membrane"/>
    <property type="evidence" value="ECO:0007669"/>
    <property type="project" value="TreeGrafter"/>
</dbReference>
<gene>
    <name evidence="7" type="ORF">FB557_2335</name>
</gene>
<name>A0A560W859_9MICO</name>
<reference evidence="7 8" key="1">
    <citation type="submission" date="2019-06" db="EMBL/GenBank/DDBJ databases">
        <title>Sequencing the genomes of 1000 actinobacteria strains.</title>
        <authorList>
            <person name="Klenk H.-P."/>
        </authorList>
    </citation>
    <scope>NUCLEOTIDE SEQUENCE [LARGE SCALE GENOMIC DNA]</scope>
    <source>
        <strain evidence="7 8">DSM 18935</strain>
    </source>
</reference>
<dbReference type="InterPro" id="IPR007221">
    <property type="entry name" value="MreC"/>
</dbReference>
<dbReference type="InterPro" id="IPR055342">
    <property type="entry name" value="MreC_beta-barrel_core"/>
</dbReference>